<evidence type="ECO:0000313" key="2">
    <source>
        <dbReference type="Proteomes" id="UP000422569"/>
    </source>
</evidence>
<dbReference type="Proteomes" id="UP000422569">
    <property type="component" value="Chromosome"/>
</dbReference>
<accession>A0A6B8M639</accession>
<dbReference type="AlphaFoldDB" id="A0A6B8M639"/>
<evidence type="ECO:0000313" key="1">
    <source>
        <dbReference type="EMBL" id="QGM97928.1"/>
    </source>
</evidence>
<dbReference type="KEGG" id="mpar:F7D14_10900"/>
<protein>
    <submittedName>
        <fullName evidence="1">Uncharacterized protein</fullName>
    </submittedName>
</protein>
<organism evidence="1 2">
    <name type="scientific">Methylocystis parvus</name>
    <dbReference type="NCBI Taxonomy" id="134"/>
    <lineage>
        <taxon>Bacteria</taxon>
        <taxon>Pseudomonadati</taxon>
        <taxon>Pseudomonadota</taxon>
        <taxon>Alphaproteobacteria</taxon>
        <taxon>Hyphomicrobiales</taxon>
        <taxon>Methylocystaceae</taxon>
        <taxon>Methylocystis</taxon>
    </lineage>
</organism>
<name>A0A6B8M639_9HYPH</name>
<dbReference type="EMBL" id="CP044331">
    <property type="protein sequence ID" value="QGM97928.1"/>
    <property type="molecule type" value="Genomic_DNA"/>
</dbReference>
<keyword evidence="2" id="KW-1185">Reference proteome</keyword>
<proteinExistence type="predicted"/>
<sequence>MPRSVKSIVDDLNALLQERVRLGGGEPVMTIPWRRFYELCEITRFKTPRGEEIQTEGRERFGLIIAYGEKVVLVAHDRNFSPLNE</sequence>
<dbReference type="RefSeq" id="WP_154419905.1">
    <property type="nucleotide sequence ID" value="NZ_CP044331.1"/>
</dbReference>
<gene>
    <name evidence="1" type="ORF">F7D14_10900</name>
</gene>
<reference evidence="1 2" key="1">
    <citation type="submission" date="2019-09" db="EMBL/GenBank/DDBJ databases">
        <title>Isolation and complete genome sequencing of Methylocystis species.</title>
        <authorList>
            <person name="Rumah B.L."/>
            <person name="Stead C.E."/>
            <person name="Stevens B.C."/>
            <person name="Minton N.P."/>
            <person name="Grosse-Honebrink A."/>
            <person name="Zhang Y."/>
        </authorList>
    </citation>
    <scope>NUCLEOTIDE SEQUENCE [LARGE SCALE GENOMIC DNA]</scope>
    <source>
        <strain evidence="1 2">BRCS2</strain>
    </source>
</reference>